<dbReference type="InterPro" id="IPR050490">
    <property type="entry name" value="Bact_solute-bd_prot1"/>
</dbReference>
<feature type="chain" id="PRO_5025580430" evidence="1">
    <location>
        <begin position="25"/>
        <end position="457"/>
    </location>
</feature>
<dbReference type="PROSITE" id="PS51257">
    <property type="entry name" value="PROKAR_LIPOPROTEIN"/>
    <property type="match status" value="1"/>
</dbReference>
<name>A0A6B0YS82_9CHLR</name>
<gene>
    <name evidence="2" type="ORF">F4Y42_10980</name>
</gene>
<dbReference type="InterPro" id="IPR006311">
    <property type="entry name" value="TAT_signal"/>
</dbReference>
<dbReference type="Pfam" id="PF01547">
    <property type="entry name" value="SBP_bac_1"/>
    <property type="match status" value="1"/>
</dbReference>
<dbReference type="PROSITE" id="PS51318">
    <property type="entry name" value="TAT"/>
    <property type="match status" value="1"/>
</dbReference>
<comment type="caution">
    <text evidence="2">The sequence shown here is derived from an EMBL/GenBank/DDBJ whole genome shotgun (WGS) entry which is preliminary data.</text>
</comment>
<proteinExistence type="predicted"/>
<feature type="signal peptide" evidence="1">
    <location>
        <begin position="1"/>
        <end position="24"/>
    </location>
</feature>
<protein>
    <submittedName>
        <fullName evidence="2">Sugar ABC transporter substrate-binding protein</fullName>
    </submittedName>
</protein>
<dbReference type="SUPFAM" id="SSF53850">
    <property type="entry name" value="Periplasmic binding protein-like II"/>
    <property type="match status" value="1"/>
</dbReference>
<organism evidence="2">
    <name type="scientific">Caldilineaceae bacterium SB0664_bin_27</name>
    <dbReference type="NCBI Taxonomy" id="2605260"/>
    <lineage>
        <taxon>Bacteria</taxon>
        <taxon>Bacillati</taxon>
        <taxon>Chloroflexota</taxon>
        <taxon>Caldilineae</taxon>
        <taxon>Caldilineales</taxon>
        <taxon>Caldilineaceae</taxon>
    </lineage>
</organism>
<reference evidence="2" key="1">
    <citation type="submission" date="2019-09" db="EMBL/GenBank/DDBJ databases">
        <title>Characterisation of the sponge microbiome using genome-centric metagenomics.</title>
        <authorList>
            <person name="Engelberts J.P."/>
            <person name="Robbins S.J."/>
            <person name="De Goeij J.M."/>
            <person name="Aranda M."/>
            <person name="Bell S.C."/>
            <person name="Webster N.S."/>
        </authorList>
    </citation>
    <scope>NUCLEOTIDE SEQUENCE</scope>
    <source>
        <strain evidence="2">SB0664_bin_27</strain>
    </source>
</reference>
<accession>A0A6B0YS82</accession>
<dbReference type="PANTHER" id="PTHR43649">
    <property type="entry name" value="ARABINOSE-BINDING PROTEIN-RELATED"/>
    <property type="match status" value="1"/>
</dbReference>
<dbReference type="EMBL" id="VXRG01000091">
    <property type="protein sequence ID" value="MXY93956.1"/>
    <property type="molecule type" value="Genomic_DNA"/>
</dbReference>
<dbReference type="AlphaFoldDB" id="A0A6B0YS82"/>
<dbReference type="Gene3D" id="3.40.190.10">
    <property type="entry name" value="Periplasmic binding protein-like II"/>
    <property type="match status" value="1"/>
</dbReference>
<dbReference type="InterPro" id="IPR006059">
    <property type="entry name" value="SBP"/>
</dbReference>
<sequence length="457" mass="49473">MSTTISRRSMLKWMTAGSATAALAACAMPAATDTGGDAEMADMEDITIGWARHGSEGDVPTETGLAELFKSKHPGVTVEPLVLPWGDYNTKIPVMVAGGTAPDTFGCHPALMAETHTAGGSIPLTDFIDAYGADLNYDDVVYHGDALFDGVVFGLPQKSCTHQLRYNKTLLQEAGMPLPGELYWEQGADGWNWNTFIEMGKELTKDLDGDGETDQYFYGGSGGTNQLALIRAAGGEVFDEAVSTCTINSADAVEGIKFMADLVLEHKIQPPPEMQANELGINFNTGRIVMAGGTTCDSVRDLREGYELPFEWDFVLVPAGKAGFRCWGDTDQIVVSSASEYAQEAFDWAAYRSSLEAWEEGYDSGIKLAFSDGPTRYSIFESKAYTEPLGALDIPMIREGYINTIPNPFVPRSPQPYRVLFTVMTTEVDNALRGAKSAQQAADDMCAQIEEILAENA</sequence>
<keyword evidence="1" id="KW-0732">Signal</keyword>
<evidence type="ECO:0000256" key="1">
    <source>
        <dbReference type="SAM" id="SignalP"/>
    </source>
</evidence>
<dbReference type="PANTHER" id="PTHR43649:SF12">
    <property type="entry name" value="DIACETYLCHITOBIOSE BINDING PROTEIN DASA"/>
    <property type="match status" value="1"/>
</dbReference>
<dbReference type="CDD" id="cd13585">
    <property type="entry name" value="PBP2_TMBP_like"/>
    <property type="match status" value="1"/>
</dbReference>
<evidence type="ECO:0000313" key="2">
    <source>
        <dbReference type="EMBL" id="MXY93956.1"/>
    </source>
</evidence>